<dbReference type="Proteomes" id="UP000182894">
    <property type="component" value="Unassembled WGS sequence"/>
</dbReference>
<feature type="domain" description="HTH cro/C1-type" evidence="1">
    <location>
        <begin position="11"/>
        <end position="63"/>
    </location>
</feature>
<organism evidence="2 3">
    <name type="scientific">Pseudomonas abietaniphila</name>
    <dbReference type="NCBI Taxonomy" id="89065"/>
    <lineage>
        <taxon>Bacteria</taxon>
        <taxon>Pseudomonadati</taxon>
        <taxon>Pseudomonadota</taxon>
        <taxon>Gammaproteobacteria</taxon>
        <taxon>Pseudomonadales</taxon>
        <taxon>Pseudomonadaceae</taxon>
        <taxon>Pseudomonas</taxon>
    </lineage>
</organism>
<evidence type="ECO:0000313" key="2">
    <source>
        <dbReference type="EMBL" id="SDJ32904.1"/>
    </source>
</evidence>
<gene>
    <name evidence="2" type="ORF">SAMN05216605_12658</name>
</gene>
<dbReference type="STRING" id="89065.SAMN05216605_12658"/>
<dbReference type="Pfam" id="PF01381">
    <property type="entry name" value="HTH_3"/>
    <property type="match status" value="1"/>
</dbReference>
<evidence type="ECO:0000259" key="1">
    <source>
        <dbReference type="PROSITE" id="PS50943"/>
    </source>
</evidence>
<dbReference type="SUPFAM" id="SSF47413">
    <property type="entry name" value="lambda repressor-like DNA-binding domains"/>
    <property type="match status" value="1"/>
</dbReference>
<keyword evidence="2" id="KW-0238">DNA-binding</keyword>
<dbReference type="AlphaFoldDB" id="A0A1G8SUQ2"/>
<dbReference type="Gene3D" id="1.10.260.40">
    <property type="entry name" value="lambda repressor-like DNA-binding domains"/>
    <property type="match status" value="1"/>
</dbReference>
<dbReference type="InterPro" id="IPR010982">
    <property type="entry name" value="Lambda_DNA-bd_dom_sf"/>
</dbReference>
<evidence type="ECO:0000313" key="3">
    <source>
        <dbReference type="Proteomes" id="UP000182894"/>
    </source>
</evidence>
<dbReference type="InterPro" id="IPR001387">
    <property type="entry name" value="Cro/C1-type_HTH"/>
</dbReference>
<dbReference type="GO" id="GO:0003677">
    <property type="term" value="F:DNA binding"/>
    <property type="evidence" value="ECO:0007669"/>
    <property type="project" value="UniProtKB-KW"/>
</dbReference>
<dbReference type="PROSITE" id="PS50943">
    <property type="entry name" value="HTH_CROC1"/>
    <property type="match status" value="1"/>
</dbReference>
<keyword evidence="3" id="KW-1185">Reference proteome</keyword>
<name>A0A1G8SUQ2_9PSED</name>
<sequence length="165" mass="18394">MQLKIALAGVLRALRLHRRLRYESLSDASGRSKISALERAETSITLEKFESLAESLQIDPVALMVLCMSARHGVPSSSLLDSAKKHIREFEAEGGLEVLAEQFVGKELVHRGRGKPTDPDKLEAVRELRDKGMTQAEIARELGFSATVVNRMWKRLLDQDSQNGK</sequence>
<dbReference type="EMBL" id="FNCO01000026">
    <property type="protein sequence ID" value="SDJ32904.1"/>
    <property type="molecule type" value="Genomic_DNA"/>
</dbReference>
<protein>
    <submittedName>
        <fullName evidence="2">Winged helix-turn-helix DNA-binding</fullName>
    </submittedName>
</protein>
<dbReference type="RefSeq" id="WP_062384530.1">
    <property type="nucleotide sequence ID" value="NZ_BBQJ01000051.1"/>
</dbReference>
<reference evidence="3" key="1">
    <citation type="submission" date="2016-10" db="EMBL/GenBank/DDBJ databases">
        <authorList>
            <person name="Varghese N."/>
            <person name="Submissions S."/>
        </authorList>
    </citation>
    <scope>NUCLEOTIDE SEQUENCE [LARGE SCALE GENOMIC DNA]</scope>
    <source>
        <strain evidence="3">ATCC 700689</strain>
    </source>
</reference>
<dbReference type="SMART" id="SM00530">
    <property type="entry name" value="HTH_XRE"/>
    <property type="match status" value="1"/>
</dbReference>
<dbReference type="OrthoDB" id="6900871at2"/>
<proteinExistence type="predicted"/>
<dbReference type="Gene3D" id="1.10.10.60">
    <property type="entry name" value="Homeodomain-like"/>
    <property type="match status" value="1"/>
</dbReference>
<accession>A0A1G8SUQ2</accession>